<evidence type="ECO:0000313" key="3">
    <source>
        <dbReference type="Proteomes" id="UP000708208"/>
    </source>
</evidence>
<proteinExistence type="predicted"/>
<accession>A0A8J2M7D9</accession>
<evidence type="ECO:0000256" key="1">
    <source>
        <dbReference type="SAM" id="MobiDB-lite"/>
    </source>
</evidence>
<dbReference type="PANTHER" id="PTHR10974">
    <property type="entry name" value="FI08016P-RELATED"/>
    <property type="match status" value="1"/>
</dbReference>
<name>A0A8J2M7D9_9HEXA</name>
<dbReference type="GO" id="GO:0005615">
    <property type="term" value="C:extracellular space"/>
    <property type="evidence" value="ECO:0007669"/>
    <property type="project" value="TreeGrafter"/>
</dbReference>
<dbReference type="FunFam" id="3.40.720.10:FF:000017">
    <property type="entry name" value="Predicted protein"/>
    <property type="match status" value="1"/>
</dbReference>
<comment type="caution">
    <text evidence="2">The sequence shown here is derived from an EMBL/GenBank/DDBJ whole genome shotgun (WGS) entry which is preliminary data.</text>
</comment>
<reference evidence="2" key="1">
    <citation type="submission" date="2021-06" db="EMBL/GenBank/DDBJ databases">
        <authorList>
            <person name="Hodson N. C."/>
            <person name="Mongue J. A."/>
            <person name="Jaron S. K."/>
        </authorList>
    </citation>
    <scope>NUCLEOTIDE SEQUENCE</scope>
</reference>
<sequence>EIFTLKNFLYLPSFHGWRTNETSETHEQIFESSSARTNKTHEQIFESSSARTNKSEYLVYTDACKIPATPIMPEYYINNWNWKEEPVPDCREDRHFIPFVLEDEIIELKFYDLDYCSMYEIKRDNDSDDYELINHGKILERHYNVSSMDMFMAECNNSYNFEANIRTDKDSVQEKLNHWKNIQDKPISVLMIGVDTSSRSHVHRSLPKTLGIMKNMGFVDFEGYHSVYANTIQNFYAFLMGLSEAQVYEGCRPSWFEVVDSCPLIWENFEAHKYVTLHLDDWRGSFQWVSGVGFEKQPTDYFLNALFREVLEKRDNKSGMSRECASSEPLPSFMIRYTERFLKKFKHIPFFALTWFTMPLHDFPEALPNMDERLHELFAYLQSTPEIFENTVIILIGDHGERYGIFSSGSIEGFLERVLTPLFIRVPENLKIKHPEINFQENLIQNSDKLVTGFDVHQTLLHILALSSLSVTPDMPSSEFQAQHENRSSLFLPIVTDRDCSTVNIPLGLCVCNTTTEITSLNNPFHELMILRFAVDKLNEIVEKSKYSEKCESWDKFVESVVSADVIEIRGNSSKILLKFKVDPDEAIFEVQVLVTDAIIADNMKIVGEFSRITSYGNTSWCVGTETDEDKLMKSFCHCLDEEEMRLKENPEPSTTPATSTASVNENQRTETTVSTADVDYSTTAKPSMVELTTTTTYKGNLPATTDTVPVMTIQKP</sequence>
<dbReference type="AlphaFoldDB" id="A0A8J2M7D9"/>
<dbReference type="Pfam" id="PF02995">
    <property type="entry name" value="DUF229"/>
    <property type="match status" value="1"/>
</dbReference>
<gene>
    <name evidence="2" type="ORF">AFUS01_LOCUS43881</name>
</gene>
<dbReference type="EMBL" id="CAJVCH010570211">
    <property type="protein sequence ID" value="CAG7834366.1"/>
    <property type="molecule type" value="Genomic_DNA"/>
</dbReference>
<dbReference type="OrthoDB" id="413313at2759"/>
<dbReference type="InterPro" id="IPR004245">
    <property type="entry name" value="DUF229"/>
</dbReference>
<dbReference type="CDD" id="cd16021">
    <property type="entry name" value="ALP_like"/>
    <property type="match status" value="1"/>
</dbReference>
<keyword evidence="3" id="KW-1185">Reference proteome</keyword>
<evidence type="ECO:0000313" key="2">
    <source>
        <dbReference type="EMBL" id="CAG7834366.1"/>
    </source>
</evidence>
<feature type="non-terminal residue" evidence="2">
    <location>
        <position position="1"/>
    </location>
</feature>
<feature type="region of interest" description="Disordered" evidence="1">
    <location>
        <begin position="647"/>
        <end position="680"/>
    </location>
</feature>
<dbReference type="PANTHER" id="PTHR10974:SF1">
    <property type="entry name" value="FI08016P-RELATED"/>
    <property type="match status" value="1"/>
</dbReference>
<protein>
    <submittedName>
        <fullName evidence="2">Uncharacterized protein</fullName>
    </submittedName>
</protein>
<dbReference type="Proteomes" id="UP000708208">
    <property type="component" value="Unassembled WGS sequence"/>
</dbReference>
<feature type="compositionally biased region" description="Low complexity" evidence="1">
    <location>
        <begin position="653"/>
        <end position="663"/>
    </location>
</feature>
<feature type="compositionally biased region" description="Polar residues" evidence="1">
    <location>
        <begin position="664"/>
        <end position="680"/>
    </location>
</feature>
<organism evidence="2 3">
    <name type="scientific">Allacma fusca</name>
    <dbReference type="NCBI Taxonomy" id="39272"/>
    <lineage>
        <taxon>Eukaryota</taxon>
        <taxon>Metazoa</taxon>
        <taxon>Ecdysozoa</taxon>
        <taxon>Arthropoda</taxon>
        <taxon>Hexapoda</taxon>
        <taxon>Collembola</taxon>
        <taxon>Symphypleona</taxon>
        <taxon>Sminthuridae</taxon>
        <taxon>Allacma</taxon>
    </lineage>
</organism>